<dbReference type="InterPro" id="IPR018060">
    <property type="entry name" value="HTH_AraC"/>
</dbReference>
<dbReference type="EMBL" id="CP059693">
    <property type="protein sequence ID" value="WDE13728.1"/>
    <property type="molecule type" value="Genomic_DNA"/>
</dbReference>
<feature type="domain" description="HTH araC/xylS-type" evidence="2">
    <location>
        <begin position="248"/>
        <end position="332"/>
    </location>
</feature>
<protein>
    <submittedName>
        <fullName evidence="3">AraC family transcriptional regulator ligand-binding domain-containing protein</fullName>
    </submittedName>
</protein>
<accession>A0ABY7VJU0</accession>
<evidence type="ECO:0000313" key="3">
    <source>
        <dbReference type="EMBL" id="WDE13728.1"/>
    </source>
</evidence>
<dbReference type="Pfam" id="PF12625">
    <property type="entry name" value="Arabinose_bd"/>
    <property type="match status" value="1"/>
</dbReference>
<dbReference type="PANTHER" id="PTHR47894">
    <property type="entry name" value="HTH-TYPE TRANSCRIPTIONAL REGULATOR GADX"/>
    <property type="match status" value="1"/>
</dbReference>
<proteinExistence type="predicted"/>
<evidence type="ECO:0000313" key="4">
    <source>
        <dbReference type="Proteomes" id="UP001215231"/>
    </source>
</evidence>
<dbReference type="Gene3D" id="1.10.10.60">
    <property type="entry name" value="Homeodomain-like"/>
    <property type="match status" value="1"/>
</dbReference>
<dbReference type="SMART" id="SM00342">
    <property type="entry name" value="HTH_ARAC"/>
    <property type="match status" value="1"/>
</dbReference>
<dbReference type="RefSeq" id="WP_274054157.1">
    <property type="nucleotide sequence ID" value="NZ_CP059693.1"/>
</dbReference>
<dbReference type="PANTHER" id="PTHR47894:SF1">
    <property type="entry name" value="HTH-TYPE TRANSCRIPTIONAL REGULATOR VQSM"/>
    <property type="match status" value="1"/>
</dbReference>
<sequence length="337" mass="38207">MSKKSVSAIAVLDLAHQLLALKIIVLQDIQLIAPQLRQYFTDNLLLEPAAELLQEQRLPETYLLSLWLLAEHKALQTGQAGFGLKIGGTVNHKAKGILANWISQAGTLAEAFDIFNRHIMLLNPSESWSLSRQKNNHVLSFKFLDNDYPVAAIERSMSALLAWAGYFCGSPVTVIRAEFAYACPEHCDSYHKVFGKKIIFNAESNCLVFSSEAMRLPLAHANPYLKQVIGERAKTLLHRLSAKKSLSEQINALLASDLLRYCQQQNVCEQLHMSRSTLYRKLKAEQTSFSELLDKIRKRKAQWGIENNLTVEQQCQQLCFHDSSSLYKAYRRWSISP</sequence>
<keyword evidence="4" id="KW-1185">Reference proteome</keyword>
<name>A0ABY7VJU0_9GAMM</name>
<dbReference type="Proteomes" id="UP001215231">
    <property type="component" value="Chromosome"/>
</dbReference>
<evidence type="ECO:0000256" key="1">
    <source>
        <dbReference type="ARBA" id="ARBA00023125"/>
    </source>
</evidence>
<reference evidence="3 4" key="1">
    <citation type="journal article" date="2022" name="Mar. Drugs">
        <title>Bioassay-Guided Fractionation Leads to the Detection of Cholic Acid Generated by the Rare Thalassomonas sp.</title>
        <authorList>
            <person name="Pheiffer F."/>
            <person name="Schneider Y.K."/>
            <person name="Hansen E.H."/>
            <person name="Andersen J.H."/>
            <person name="Isaksson J."/>
            <person name="Busche T."/>
            <person name="R C."/>
            <person name="Kalinowski J."/>
            <person name="Zyl L.V."/>
            <person name="Trindade M."/>
        </authorList>
    </citation>
    <scope>NUCLEOTIDE SEQUENCE [LARGE SCALE GENOMIC DNA]</scope>
    <source>
        <strain evidence="3 4">A5K-61T</strain>
    </source>
</reference>
<keyword evidence="1" id="KW-0238">DNA-binding</keyword>
<organism evidence="3 4">
    <name type="scientific">Thalassomonas haliotis</name>
    <dbReference type="NCBI Taxonomy" id="485448"/>
    <lineage>
        <taxon>Bacteria</taxon>
        <taxon>Pseudomonadati</taxon>
        <taxon>Pseudomonadota</taxon>
        <taxon>Gammaproteobacteria</taxon>
        <taxon>Alteromonadales</taxon>
        <taxon>Colwelliaceae</taxon>
        <taxon>Thalassomonas</taxon>
    </lineage>
</organism>
<dbReference type="Pfam" id="PF12833">
    <property type="entry name" value="HTH_18"/>
    <property type="match status" value="1"/>
</dbReference>
<evidence type="ECO:0000259" key="2">
    <source>
        <dbReference type="PROSITE" id="PS01124"/>
    </source>
</evidence>
<dbReference type="PROSITE" id="PS01124">
    <property type="entry name" value="HTH_ARAC_FAMILY_2"/>
    <property type="match status" value="1"/>
</dbReference>
<dbReference type="InterPro" id="IPR032687">
    <property type="entry name" value="AraC-type_N"/>
</dbReference>
<gene>
    <name evidence="3" type="ORF">H3N35_09990</name>
</gene>